<accession>A0A653DZV9</accession>
<proteinExistence type="inferred from homology"/>
<evidence type="ECO:0000313" key="10">
    <source>
        <dbReference type="EMBL" id="VEV96012.1"/>
    </source>
</evidence>
<evidence type="ECO:0000256" key="1">
    <source>
        <dbReference type="ARBA" id="ARBA00004651"/>
    </source>
</evidence>
<dbReference type="SUPFAM" id="SSF103481">
    <property type="entry name" value="Multidrug resistance efflux transporter EmrE"/>
    <property type="match status" value="2"/>
</dbReference>
<dbReference type="PANTHER" id="PTHR22911:SF137">
    <property type="entry name" value="SOLUTE CARRIER FAMILY 35 MEMBER G2-RELATED"/>
    <property type="match status" value="1"/>
</dbReference>
<feature type="domain" description="EamA" evidence="9">
    <location>
        <begin position="8"/>
        <end position="141"/>
    </location>
</feature>
<name>A0A653DZV9_9PSED</name>
<comment type="similarity">
    <text evidence="2">Belongs to the EamA transporter family.</text>
</comment>
<evidence type="ECO:0000256" key="5">
    <source>
        <dbReference type="ARBA" id="ARBA00022692"/>
    </source>
</evidence>
<keyword evidence="4" id="KW-1003">Cell membrane</keyword>
<feature type="domain" description="EamA" evidence="9">
    <location>
        <begin position="154"/>
        <end position="284"/>
    </location>
</feature>
<dbReference type="RefSeq" id="WP_150547710.1">
    <property type="nucleotide sequence ID" value="NZ_LR215729.2"/>
</dbReference>
<feature type="transmembrane region" description="Helical" evidence="8">
    <location>
        <begin position="213"/>
        <end position="232"/>
    </location>
</feature>
<feature type="transmembrane region" description="Helical" evidence="8">
    <location>
        <begin position="150"/>
        <end position="167"/>
    </location>
</feature>
<evidence type="ECO:0000256" key="3">
    <source>
        <dbReference type="ARBA" id="ARBA00022448"/>
    </source>
</evidence>
<evidence type="ECO:0000256" key="6">
    <source>
        <dbReference type="ARBA" id="ARBA00022989"/>
    </source>
</evidence>
<dbReference type="NCBIfam" id="TIGR00688">
    <property type="entry name" value="rarD"/>
    <property type="match status" value="1"/>
</dbReference>
<evidence type="ECO:0000256" key="7">
    <source>
        <dbReference type="ARBA" id="ARBA00023136"/>
    </source>
</evidence>
<reference evidence="10" key="1">
    <citation type="submission" date="2019-02" db="EMBL/GenBank/DDBJ databases">
        <authorList>
            <consortium name="Genoscope - CEA"/>
            <person name="William W."/>
        </authorList>
    </citation>
    <scope>NUCLEOTIDE SEQUENCE [LARGE SCALE GENOMIC DNA]</scope>
    <source>
        <strain evidence="10">YSy11</strain>
    </source>
</reference>
<feature type="transmembrane region" description="Helical" evidence="8">
    <location>
        <begin position="104"/>
        <end position="121"/>
    </location>
</feature>
<evidence type="ECO:0000256" key="2">
    <source>
        <dbReference type="ARBA" id="ARBA00007362"/>
    </source>
</evidence>
<feature type="transmembrane region" description="Helical" evidence="8">
    <location>
        <begin position="73"/>
        <end position="92"/>
    </location>
</feature>
<dbReference type="EMBL" id="LR215729">
    <property type="protein sequence ID" value="VEV96012.1"/>
    <property type="molecule type" value="Genomic_DNA"/>
</dbReference>
<evidence type="ECO:0000256" key="8">
    <source>
        <dbReference type="SAM" id="Phobius"/>
    </source>
</evidence>
<dbReference type="AlphaFoldDB" id="A0A653DZV9"/>
<feature type="transmembrane region" description="Helical" evidence="8">
    <location>
        <begin position="9"/>
        <end position="27"/>
    </location>
</feature>
<gene>
    <name evidence="10" type="ORF">PMYSY11_0965</name>
</gene>
<protein>
    <recommendedName>
        <fullName evidence="9">EamA domain-containing protein</fullName>
    </recommendedName>
</protein>
<organism evidence="10">
    <name type="scientific">Pseudomonas marincola</name>
    <dbReference type="NCBI Taxonomy" id="437900"/>
    <lineage>
        <taxon>Bacteria</taxon>
        <taxon>Pseudomonadati</taxon>
        <taxon>Pseudomonadota</taxon>
        <taxon>Gammaproteobacteria</taxon>
        <taxon>Pseudomonadales</taxon>
        <taxon>Pseudomonadaceae</taxon>
        <taxon>Pseudomonas</taxon>
    </lineage>
</organism>
<evidence type="ECO:0000259" key="9">
    <source>
        <dbReference type="Pfam" id="PF00892"/>
    </source>
</evidence>
<dbReference type="InterPro" id="IPR037185">
    <property type="entry name" value="EmrE-like"/>
</dbReference>
<dbReference type="Pfam" id="PF00892">
    <property type="entry name" value="EamA"/>
    <property type="match status" value="2"/>
</dbReference>
<keyword evidence="6 8" id="KW-1133">Transmembrane helix</keyword>
<keyword evidence="7 8" id="KW-0472">Membrane</keyword>
<dbReference type="InterPro" id="IPR004626">
    <property type="entry name" value="RarD"/>
</dbReference>
<comment type="subcellular location">
    <subcellularLocation>
        <location evidence="1">Cell membrane</location>
        <topology evidence="1">Multi-pass membrane protein</topology>
    </subcellularLocation>
</comment>
<evidence type="ECO:0000256" key="4">
    <source>
        <dbReference type="ARBA" id="ARBA00022475"/>
    </source>
</evidence>
<feature type="transmembrane region" description="Helical" evidence="8">
    <location>
        <begin position="244"/>
        <end position="264"/>
    </location>
</feature>
<keyword evidence="3" id="KW-0813">Transport</keyword>
<dbReference type="GO" id="GO:0005886">
    <property type="term" value="C:plasma membrane"/>
    <property type="evidence" value="ECO:0007669"/>
    <property type="project" value="UniProtKB-SubCell"/>
</dbReference>
<feature type="transmembrane region" description="Helical" evidence="8">
    <location>
        <begin position="179"/>
        <end position="201"/>
    </location>
</feature>
<keyword evidence="5 8" id="KW-0812">Transmembrane</keyword>
<feature type="transmembrane region" description="Helical" evidence="8">
    <location>
        <begin position="270"/>
        <end position="291"/>
    </location>
</feature>
<feature type="transmembrane region" description="Helical" evidence="8">
    <location>
        <begin position="39"/>
        <end position="57"/>
    </location>
</feature>
<dbReference type="InterPro" id="IPR000620">
    <property type="entry name" value="EamA_dom"/>
</dbReference>
<sequence>MATANPQRGYILGLTAYTIWGLFPLYFKAISEVPALEIIVHRAVWSAIFGALLLLVWKHPGWLRELRANPKQFAVLALSGVLIASNWLVYVWAVNHGRMLEASLGYYINPLINVLLGMLILGERLRRLQWIAVGLAALGVLQQLWQVGSIPWVSLVLALTFGFYGLIRKQAPVKALPGLVVETWMLLPLAIGWIVLNPSAMSSNPEFWTTSEAFWLIAAGPITLVPLVCFNAAARHLPYTTLGFLQYLAPTLVLLQAVFLFGETFDSSKLLAFICIWAGLVIYSVDAWLTLRRRPPIEPQA</sequence>
<dbReference type="PANTHER" id="PTHR22911">
    <property type="entry name" value="ACYL-MALONYL CONDENSING ENZYME-RELATED"/>
    <property type="match status" value="1"/>
</dbReference>